<dbReference type="Bgee" id="ENSORLG00000021917">
    <property type="expression patterns" value="Expressed in adult organism and 6 other cell types or tissues"/>
</dbReference>
<evidence type="ECO:0000313" key="2">
    <source>
        <dbReference type="Ensembl" id="ENSORLP00000045220.1"/>
    </source>
</evidence>
<dbReference type="PANTHER" id="PTHR11373:SF4">
    <property type="entry name" value="DEOXYNUCLEOSIDE TRIPHOSPHATE TRIPHOSPHOHYDROLASE SAMHD1"/>
    <property type="match status" value="1"/>
</dbReference>
<dbReference type="PANTHER" id="PTHR11373">
    <property type="entry name" value="DEOXYNUCLEOSIDE TRIPHOSPHATE TRIPHOSPHOHYDROLASE"/>
    <property type="match status" value="1"/>
</dbReference>
<keyword evidence="3" id="KW-1185">Reference proteome</keyword>
<dbReference type="GO" id="GO:0006203">
    <property type="term" value="P:dGTP catabolic process"/>
    <property type="evidence" value="ECO:0000318"/>
    <property type="project" value="GO_Central"/>
</dbReference>
<dbReference type="Gene3D" id="1.10.3210.10">
    <property type="entry name" value="Hypothetical protein af1432"/>
    <property type="match status" value="1"/>
</dbReference>
<evidence type="ECO:0000256" key="1">
    <source>
        <dbReference type="SAM" id="MobiDB-lite"/>
    </source>
</evidence>
<dbReference type="Ensembl" id="ENSORLT00000044675.1">
    <property type="protein sequence ID" value="ENSORLP00000045220.1"/>
    <property type="gene ID" value="ENSORLG00000021917.1"/>
</dbReference>
<proteinExistence type="predicted"/>
<dbReference type="GO" id="GO:0008832">
    <property type="term" value="F:dGTPase activity"/>
    <property type="evidence" value="ECO:0000318"/>
    <property type="project" value="GO_Central"/>
</dbReference>
<reference evidence="2 3" key="1">
    <citation type="journal article" date="2007" name="Nature">
        <title>The medaka draft genome and insights into vertebrate genome evolution.</title>
        <authorList>
            <person name="Kasahara M."/>
            <person name="Naruse K."/>
            <person name="Sasaki S."/>
            <person name="Nakatani Y."/>
            <person name="Qu W."/>
            <person name="Ahsan B."/>
            <person name="Yamada T."/>
            <person name="Nagayasu Y."/>
            <person name="Doi K."/>
            <person name="Kasai Y."/>
            <person name="Jindo T."/>
            <person name="Kobayashi D."/>
            <person name="Shimada A."/>
            <person name="Toyoda A."/>
            <person name="Kuroki Y."/>
            <person name="Fujiyama A."/>
            <person name="Sasaki T."/>
            <person name="Shimizu A."/>
            <person name="Asakawa S."/>
            <person name="Shimizu N."/>
            <person name="Hashimoto S."/>
            <person name="Yang J."/>
            <person name="Lee Y."/>
            <person name="Matsushima K."/>
            <person name="Sugano S."/>
            <person name="Sakaizumi M."/>
            <person name="Narita T."/>
            <person name="Ohishi K."/>
            <person name="Haga S."/>
            <person name="Ohta F."/>
            <person name="Nomoto H."/>
            <person name="Nogata K."/>
            <person name="Morishita T."/>
            <person name="Endo T."/>
            <person name="Shin-I T."/>
            <person name="Takeda H."/>
            <person name="Morishita S."/>
            <person name="Kohara Y."/>
        </authorList>
    </citation>
    <scope>NUCLEOTIDE SEQUENCE [LARGE SCALE GENOMIC DNA]</scope>
    <source>
        <strain evidence="2 3">Hd-rR</strain>
    </source>
</reference>
<reference evidence="2" key="2">
    <citation type="submission" date="2025-08" db="UniProtKB">
        <authorList>
            <consortium name="Ensembl"/>
        </authorList>
    </citation>
    <scope>IDENTIFICATION</scope>
    <source>
        <strain evidence="2">Hd-rR</strain>
    </source>
</reference>
<dbReference type="SUPFAM" id="SSF109604">
    <property type="entry name" value="HD-domain/PDEase-like"/>
    <property type="match status" value="1"/>
</dbReference>
<dbReference type="STRING" id="8090.ENSORLP00000045220"/>
<name>A0A3B3IMG1_ORYLA</name>
<dbReference type="GeneTree" id="ENSGT00390000013867"/>
<gene>
    <name evidence="2" type="primary">LOC101162528</name>
</gene>
<protein>
    <submittedName>
        <fullName evidence="2">Uncharacterized protein</fullName>
    </submittedName>
</protein>
<dbReference type="GO" id="GO:0045088">
    <property type="term" value="P:regulation of innate immune response"/>
    <property type="evidence" value="ECO:0000318"/>
    <property type="project" value="GO_Central"/>
</dbReference>
<feature type="region of interest" description="Disordered" evidence="1">
    <location>
        <begin position="1"/>
        <end position="30"/>
    </location>
</feature>
<organism evidence="2 3">
    <name type="scientific">Oryzias latipes</name>
    <name type="common">Japanese rice fish</name>
    <name type="synonym">Japanese killifish</name>
    <dbReference type="NCBI Taxonomy" id="8090"/>
    <lineage>
        <taxon>Eukaryota</taxon>
        <taxon>Metazoa</taxon>
        <taxon>Chordata</taxon>
        <taxon>Craniata</taxon>
        <taxon>Vertebrata</taxon>
        <taxon>Euteleostomi</taxon>
        <taxon>Actinopterygii</taxon>
        <taxon>Neopterygii</taxon>
        <taxon>Teleostei</taxon>
        <taxon>Neoteleostei</taxon>
        <taxon>Acanthomorphata</taxon>
        <taxon>Ovalentaria</taxon>
        <taxon>Atherinomorphae</taxon>
        <taxon>Beloniformes</taxon>
        <taxon>Adrianichthyidae</taxon>
        <taxon>Oryziinae</taxon>
        <taxon>Oryzias</taxon>
    </lineage>
</organism>
<dbReference type="AlphaFoldDB" id="A0A3B3IMG1"/>
<reference evidence="2" key="3">
    <citation type="submission" date="2025-09" db="UniProtKB">
        <authorList>
            <consortium name="Ensembl"/>
        </authorList>
    </citation>
    <scope>IDENTIFICATION</scope>
    <source>
        <strain evidence="2">Hd-rR</strain>
    </source>
</reference>
<sequence>MFMPQAHDEDDEDDKERKVQARNKDDKEWRHEDASVEMFQYLLEKNRELLTEMKNSRLEDNDLVFIKELILGEPLKKKSDKPEDPSDWPYEGRGEDKSFLYEIVSNKQNGIDVDKFDYFARDCHHLGLKNNFDHMRYFKFTRVIGVEKNKLKRKHICSRDKEAGNLYDLFYTRDRLHRRAYQHKVTKNVEIMIKDALLKANKHIKFKGKDKEKKENFFTISDAKDNMEAYTQLTDQVTQRILESSSSELEQARNILERIKTRDLYELVDEAKGQNKQHKKISKETITNELKVVLPGEVRDHHNDYFEVVLVTYSYGKGDKDPVECSYFYKKDGEPPEAFQITRQQVSNFLPECFWEQTIRLYWKNKDKTHWHDVAEKFTVWCEHNRFQVIFRPAMLKVKCFKGIRLKI</sequence>
<dbReference type="InterPro" id="IPR050135">
    <property type="entry name" value="dGTPase-like"/>
</dbReference>
<dbReference type="Gene3D" id="3.30.70.2760">
    <property type="match status" value="1"/>
</dbReference>
<accession>A0A3B3IMG1</accession>
<feature type="compositionally biased region" description="Basic and acidic residues" evidence="1">
    <location>
        <begin position="15"/>
        <end position="30"/>
    </location>
</feature>
<dbReference type="Proteomes" id="UP000001038">
    <property type="component" value="Chromosome 7"/>
</dbReference>
<dbReference type="GO" id="GO:0051607">
    <property type="term" value="P:defense response to virus"/>
    <property type="evidence" value="ECO:0000318"/>
    <property type="project" value="GO_Central"/>
</dbReference>
<dbReference type="InParanoid" id="A0A3B3IMG1"/>
<evidence type="ECO:0000313" key="3">
    <source>
        <dbReference type="Proteomes" id="UP000001038"/>
    </source>
</evidence>
<dbReference type="GO" id="GO:0005634">
    <property type="term" value="C:nucleus"/>
    <property type="evidence" value="ECO:0000318"/>
    <property type="project" value="GO_Central"/>
</dbReference>